<dbReference type="SUPFAM" id="SSF88713">
    <property type="entry name" value="Glycoside hydrolase/deacetylase"/>
    <property type="match status" value="1"/>
</dbReference>
<dbReference type="InterPro" id="IPR011330">
    <property type="entry name" value="Glyco_hydro/deAcase_b/a-brl"/>
</dbReference>
<dbReference type="InterPro" id="IPR002509">
    <property type="entry name" value="NODB_dom"/>
</dbReference>
<dbReference type="PANTHER" id="PTHR10587:SF133">
    <property type="entry name" value="CHITIN DEACETYLASE 1-RELATED"/>
    <property type="match status" value="1"/>
</dbReference>
<name>A0A934J2R7_9BACL</name>
<dbReference type="Gene3D" id="3.20.20.370">
    <property type="entry name" value="Glycoside hydrolase/deacetylase"/>
    <property type="match status" value="1"/>
</dbReference>
<dbReference type="GO" id="GO:0016810">
    <property type="term" value="F:hydrolase activity, acting on carbon-nitrogen (but not peptide) bonds"/>
    <property type="evidence" value="ECO:0007669"/>
    <property type="project" value="InterPro"/>
</dbReference>
<evidence type="ECO:0000313" key="5">
    <source>
        <dbReference type="EMBL" id="MBJ6363707.1"/>
    </source>
</evidence>
<feature type="signal peptide" evidence="3">
    <location>
        <begin position="1"/>
        <end position="23"/>
    </location>
</feature>
<dbReference type="EMBL" id="JAELUP010000103">
    <property type="protein sequence ID" value="MBJ6363707.1"/>
    <property type="molecule type" value="Genomic_DNA"/>
</dbReference>
<evidence type="ECO:0000256" key="3">
    <source>
        <dbReference type="SAM" id="SignalP"/>
    </source>
</evidence>
<feature type="chain" id="PRO_5036698162" evidence="3">
    <location>
        <begin position="24"/>
        <end position="247"/>
    </location>
</feature>
<keyword evidence="3" id="KW-0732">Signal</keyword>
<dbReference type="GO" id="GO:0016020">
    <property type="term" value="C:membrane"/>
    <property type="evidence" value="ECO:0007669"/>
    <property type="project" value="TreeGrafter"/>
</dbReference>
<keyword evidence="6" id="KW-1185">Reference proteome</keyword>
<accession>A0A934J2R7</accession>
<dbReference type="Proteomes" id="UP000640274">
    <property type="component" value="Unassembled WGS sequence"/>
</dbReference>
<organism evidence="5 6">
    <name type="scientific">Paenibacillus roseus</name>
    <dbReference type="NCBI Taxonomy" id="2798579"/>
    <lineage>
        <taxon>Bacteria</taxon>
        <taxon>Bacillati</taxon>
        <taxon>Bacillota</taxon>
        <taxon>Bacilli</taxon>
        <taxon>Bacillales</taxon>
        <taxon>Paenibacillaceae</taxon>
        <taxon>Paenibacillus</taxon>
    </lineage>
</organism>
<proteinExistence type="predicted"/>
<reference evidence="5" key="1">
    <citation type="submission" date="2020-12" db="EMBL/GenBank/DDBJ databases">
        <authorList>
            <person name="Huq M.A."/>
        </authorList>
    </citation>
    <scope>NUCLEOTIDE SEQUENCE</scope>
    <source>
        <strain evidence="5">MAHUQ-46</strain>
    </source>
</reference>
<dbReference type="RefSeq" id="WP_199021229.1">
    <property type="nucleotide sequence ID" value="NZ_JAELUP010000103.1"/>
</dbReference>
<gene>
    <name evidence="5" type="ORF">JFN88_21070</name>
</gene>
<dbReference type="CDD" id="cd10917">
    <property type="entry name" value="CE4_NodB_like_6s_7s"/>
    <property type="match status" value="1"/>
</dbReference>
<dbReference type="PROSITE" id="PS51257">
    <property type="entry name" value="PROKAR_LIPOPROTEIN"/>
    <property type="match status" value="1"/>
</dbReference>
<dbReference type="GO" id="GO:0005975">
    <property type="term" value="P:carbohydrate metabolic process"/>
    <property type="evidence" value="ECO:0007669"/>
    <property type="project" value="InterPro"/>
</dbReference>
<protein>
    <submittedName>
        <fullName evidence="5">Polysaccharide deacetylase family protein</fullName>
    </submittedName>
</protein>
<dbReference type="PROSITE" id="PS51677">
    <property type="entry name" value="NODB"/>
    <property type="match status" value="1"/>
</dbReference>
<dbReference type="GO" id="GO:0046872">
    <property type="term" value="F:metal ion binding"/>
    <property type="evidence" value="ECO:0007669"/>
    <property type="project" value="UniProtKB-KW"/>
</dbReference>
<comment type="caution">
    <text evidence="5">The sequence shown here is derived from an EMBL/GenBank/DDBJ whole genome shotgun (WGS) entry which is preliminary data.</text>
</comment>
<feature type="domain" description="NodB homology" evidence="4">
    <location>
        <begin position="47"/>
        <end position="230"/>
    </location>
</feature>
<keyword evidence="1" id="KW-0479">Metal-binding</keyword>
<dbReference type="PANTHER" id="PTHR10587">
    <property type="entry name" value="GLYCOSYL TRANSFERASE-RELATED"/>
    <property type="match status" value="1"/>
</dbReference>
<dbReference type="Pfam" id="PF01522">
    <property type="entry name" value="Polysacc_deac_1"/>
    <property type="match status" value="1"/>
</dbReference>
<sequence>MRSIKIMVAIMLLGLACNAEAWAAPRKNRDYYEARGEVVWEVPGKKKVIALTFDDGPDPKDTPYILDLLKQYHAKATFFVIGNKAGKHPNLLRREMEEGHEIANHTYTHHFFNRSFTAERIHNEIAKTQEIVYSVTGHKPSLFRPPGGMFDEAVLRVAKQEGLKTIMWSWHQDTRDWSRPGVGYIVNKVLKNVRNGDIILLHDYVSGQSQTVKALQKILPELNKLGYEFVTVSDLLSSAKNMVPSMK</sequence>
<evidence type="ECO:0000256" key="2">
    <source>
        <dbReference type="ARBA" id="ARBA00022801"/>
    </source>
</evidence>
<dbReference type="AlphaFoldDB" id="A0A934J2R7"/>
<evidence type="ECO:0000256" key="1">
    <source>
        <dbReference type="ARBA" id="ARBA00022723"/>
    </source>
</evidence>
<evidence type="ECO:0000313" key="6">
    <source>
        <dbReference type="Proteomes" id="UP000640274"/>
    </source>
</evidence>
<evidence type="ECO:0000259" key="4">
    <source>
        <dbReference type="PROSITE" id="PS51677"/>
    </source>
</evidence>
<dbReference type="InterPro" id="IPR050248">
    <property type="entry name" value="Polysacc_deacetylase_ArnD"/>
</dbReference>
<keyword evidence="2" id="KW-0378">Hydrolase</keyword>